<dbReference type="Pfam" id="PF00116">
    <property type="entry name" value="COX2"/>
    <property type="match status" value="1"/>
</dbReference>
<dbReference type="Gene3D" id="2.60.40.420">
    <property type="entry name" value="Cupredoxins - blue copper proteins"/>
    <property type="match status" value="1"/>
</dbReference>
<dbReference type="GO" id="GO:0016020">
    <property type="term" value="C:membrane"/>
    <property type="evidence" value="ECO:0007669"/>
    <property type="project" value="InterPro"/>
</dbReference>
<keyword evidence="3" id="KW-0186">Copper</keyword>
<feature type="compositionally biased region" description="Acidic residues" evidence="4">
    <location>
        <begin position="255"/>
        <end position="280"/>
    </location>
</feature>
<dbReference type="Proteomes" id="UP000273828">
    <property type="component" value="Unassembled WGS sequence"/>
</dbReference>
<dbReference type="PROSITE" id="PS50857">
    <property type="entry name" value="COX2_CUA"/>
    <property type="match status" value="1"/>
</dbReference>
<dbReference type="InterPro" id="IPR051403">
    <property type="entry name" value="NosZ/Cyto_c_oxidase_sub2"/>
</dbReference>
<keyword evidence="8" id="KW-1185">Reference proteome</keyword>
<dbReference type="OrthoDB" id="27522at2157"/>
<dbReference type="InterPro" id="IPR034214">
    <property type="entry name" value="Ba3_CcO_II_C"/>
</dbReference>
<keyword evidence="5" id="KW-0472">Membrane</keyword>
<feature type="region of interest" description="Disordered" evidence="4">
    <location>
        <begin position="228"/>
        <end position="280"/>
    </location>
</feature>
<feature type="transmembrane region" description="Helical" evidence="5">
    <location>
        <begin position="9"/>
        <end position="37"/>
    </location>
</feature>
<reference evidence="7 8" key="1">
    <citation type="submission" date="2018-10" db="EMBL/GenBank/DDBJ databases">
        <title>Natrarchaeobius chitinivorans gen. nov., sp. nov., and Natrarchaeobius haloalkaliphilus sp. nov., alkaliphilic, chitin-utilizing haloarchaea from hypersaline alkaline lakes.</title>
        <authorList>
            <person name="Sorokin D.Y."/>
            <person name="Elcheninov A.G."/>
            <person name="Kostrikina N.A."/>
            <person name="Bale N.J."/>
            <person name="Sinninghe Damste J.S."/>
            <person name="Khijniak T.V."/>
            <person name="Kublanov I.V."/>
            <person name="Toshchakov S.V."/>
        </authorList>
    </citation>
    <scope>NUCLEOTIDE SEQUENCE [LARGE SCALE GENOMIC DNA]</scope>
    <source>
        <strain evidence="7 8">AArcht-Sl</strain>
    </source>
</reference>
<evidence type="ECO:0000313" key="7">
    <source>
        <dbReference type="EMBL" id="RQG92812.1"/>
    </source>
</evidence>
<proteinExistence type="predicted"/>
<dbReference type="RefSeq" id="WP_124176688.1">
    <property type="nucleotide sequence ID" value="NZ_REFY01000001.1"/>
</dbReference>
<evidence type="ECO:0000259" key="6">
    <source>
        <dbReference type="PROSITE" id="PS50857"/>
    </source>
</evidence>
<evidence type="ECO:0000256" key="5">
    <source>
        <dbReference type="SAM" id="Phobius"/>
    </source>
</evidence>
<dbReference type="AlphaFoldDB" id="A0A3N6N3U0"/>
<accession>A0A3N6N3U0</accession>
<evidence type="ECO:0000256" key="2">
    <source>
        <dbReference type="ARBA" id="ARBA00022723"/>
    </source>
</evidence>
<dbReference type="PANTHER" id="PTHR42838:SF2">
    <property type="entry name" value="NITROUS-OXIDE REDUCTASE"/>
    <property type="match status" value="1"/>
</dbReference>
<evidence type="ECO:0000256" key="3">
    <source>
        <dbReference type="ARBA" id="ARBA00023008"/>
    </source>
</evidence>
<organism evidence="7 8">
    <name type="scientific">Natrarchaeobius halalkaliphilus</name>
    <dbReference type="NCBI Taxonomy" id="1679091"/>
    <lineage>
        <taxon>Archaea</taxon>
        <taxon>Methanobacteriati</taxon>
        <taxon>Methanobacteriota</taxon>
        <taxon>Stenosarchaea group</taxon>
        <taxon>Halobacteria</taxon>
        <taxon>Halobacteriales</taxon>
        <taxon>Natrialbaceae</taxon>
        <taxon>Natrarchaeobius</taxon>
    </lineage>
</organism>
<dbReference type="PROSITE" id="PS00078">
    <property type="entry name" value="COX2"/>
    <property type="match status" value="1"/>
</dbReference>
<gene>
    <name evidence="7" type="ORF">EA462_00865</name>
</gene>
<dbReference type="InterPro" id="IPR002429">
    <property type="entry name" value="CcO_II-like_C"/>
</dbReference>
<dbReference type="SUPFAM" id="SSF49503">
    <property type="entry name" value="Cupredoxins"/>
    <property type="match status" value="1"/>
</dbReference>
<dbReference type="EMBL" id="REFY01000001">
    <property type="protein sequence ID" value="RQG92812.1"/>
    <property type="molecule type" value="Genomic_DNA"/>
</dbReference>
<evidence type="ECO:0000256" key="4">
    <source>
        <dbReference type="SAM" id="MobiDB-lite"/>
    </source>
</evidence>
<dbReference type="InterPro" id="IPR001505">
    <property type="entry name" value="Copper_CuA"/>
</dbReference>
<comment type="caution">
    <text evidence="7">The sequence shown here is derived from an EMBL/GenBank/DDBJ whole genome shotgun (WGS) entry which is preliminary data.</text>
</comment>
<dbReference type="GO" id="GO:0004129">
    <property type="term" value="F:cytochrome-c oxidase activity"/>
    <property type="evidence" value="ECO:0007669"/>
    <property type="project" value="InterPro"/>
</dbReference>
<keyword evidence="5" id="KW-0812">Transmembrane</keyword>
<comment type="subcellular location">
    <subcellularLocation>
        <location evidence="1">Cell envelope</location>
    </subcellularLocation>
</comment>
<sequence length="280" mass="30516">MNIHTYEKLWLIAAMLLIVGFIATITYGSVGLGIAMVGDQQETVEPTQLGEDDRFAEPRVEHVGENQYEAYVIAQTFRFQPDPIEVPANSEVTFHVTSRDVIHSFSVAGTNINTMVIPGEVAEMTVEFDDPEEYGIVCNEYCGPDHHNMEGQLHVVPEDEFDLTELSVDASDEIGPDEEAAFEISVENRMLEDRDTAVSLEIGEEMQTEEVTIGGEETHVTTFTVDGATLGEGDHSWTVSADGHEESGSITVTDGESDEDGADDGESDEDGTDDGGESDE</sequence>
<evidence type="ECO:0000256" key="1">
    <source>
        <dbReference type="ARBA" id="ARBA00004196"/>
    </source>
</evidence>
<keyword evidence="5" id="KW-1133">Transmembrane helix</keyword>
<dbReference type="GO" id="GO:0005507">
    <property type="term" value="F:copper ion binding"/>
    <property type="evidence" value="ECO:0007669"/>
    <property type="project" value="InterPro"/>
</dbReference>
<name>A0A3N6N3U0_9EURY</name>
<keyword evidence="2" id="KW-0479">Metal-binding</keyword>
<protein>
    <submittedName>
        <fullName evidence="7">Cytochrome C oxidase subunit II</fullName>
    </submittedName>
</protein>
<feature type="domain" description="Cytochrome oxidase subunit II copper A binding" evidence="6">
    <location>
        <begin position="65"/>
        <end position="167"/>
    </location>
</feature>
<evidence type="ECO:0000313" key="8">
    <source>
        <dbReference type="Proteomes" id="UP000273828"/>
    </source>
</evidence>
<dbReference type="InterPro" id="IPR008972">
    <property type="entry name" value="Cupredoxin"/>
</dbReference>
<dbReference type="CDD" id="cd13913">
    <property type="entry name" value="ba3_CcO_II_C"/>
    <property type="match status" value="1"/>
</dbReference>
<dbReference type="PANTHER" id="PTHR42838">
    <property type="entry name" value="CYTOCHROME C OXIDASE SUBUNIT II"/>
    <property type="match status" value="1"/>
</dbReference>